<reference evidence="1 2" key="1">
    <citation type="submission" date="2012-01" db="EMBL/GenBank/DDBJ databases">
        <title>Improved High-Quality Draft sequence of Metallosphaera yellowstonensis MK1.</title>
        <authorList>
            <consortium name="US DOE Joint Genome Institute"/>
            <person name="Lucas S."/>
            <person name="Han J."/>
            <person name="Cheng J.-F."/>
            <person name="Goodwin L."/>
            <person name="Pitluck S."/>
            <person name="Peters L."/>
            <person name="Teshima H."/>
            <person name="Detter J.C."/>
            <person name="Han C."/>
            <person name="Tapia R."/>
            <person name="Land M."/>
            <person name="Hauser L."/>
            <person name="Kyrpides N."/>
            <person name="Kozubal M."/>
            <person name="Macur R.E."/>
            <person name="Jay Z."/>
            <person name="Inskeep W."/>
            <person name="Woyke T."/>
        </authorList>
    </citation>
    <scope>NUCLEOTIDE SEQUENCE [LARGE SCALE GENOMIC DNA]</scope>
    <source>
        <strain evidence="1 2">MK1</strain>
    </source>
</reference>
<accession>H2C9A2</accession>
<dbReference type="HOGENOM" id="CLU_160443_0_0_2"/>
<gene>
    <name evidence="1" type="ORF">MetMK1DRAFT_00031730</name>
</gene>
<evidence type="ECO:0000313" key="1">
    <source>
        <dbReference type="EMBL" id="EHP68728.1"/>
    </source>
</evidence>
<dbReference type="RefSeq" id="WP_009075456.1">
    <property type="nucleotide sequence ID" value="NZ_JH597770.1"/>
</dbReference>
<proteinExistence type="predicted"/>
<keyword evidence="2" id="KW-1185">Reference proteome</keyword>
<name>H2C9A2_9CREN</name>
<dbReference type="AlphaFoldDB" id="H2C9A2"/>
<dbReference type="Proteomes" id="UP000003980">
    <property type="component" value="Unassembled WGS sequence"/>
</dbReference>
<evidence type="ECO:0000313" key="2">
    <source>
        <dbReference type="Proteomes" id="UP000003980"/>
    </source>
</evidence>
<dbReference type="STRING" id="671065.MetMK1DRAFT_00031730"/>
<sequence>MRASEVLRRYLEEEEFQLELQEEIEYDSLGELQEVPLEVRILVRSKGRARLVLLGFLKIAYECSPEFAKDYLDMSISLEEIKRRHGVYTELEFVALHCLHMIRDKDAQATMRKLKTYILSRESKAHGL</sequence>
<protein>
    <submittedName>
        <fullName evidence="1">Uncharacterized protein</fullName>
    </submittedName>
</protein>
<dbReference type="eggNOG" id="arCOG07225">
    <property type="taxonomic scope" value="Archaea"/>
</dbReference>
<dbReference type="EMBL" id="JH597770">
    <property type="protein sequence ID" value="EHP68728.1"/>
    <property type="molecule type" value="Genomic_DNA"/>
</dbReference>
<organism evidence="1 2">
    <name type="scientific">Metallosphaera yellowstonensis MK1</name>
    <dbReference type="NCBI Taxonomy" id="671065"/>
    <lineage>
        <taxon>Archaea</taxon>
        <taxon>Thermoproteota</taxon>
        <taxon>Thermoprotei</taxon>
        <taxon>Sulfolobales</taxon>
        <taxon>Sulfolobaceae</taxon>
        <taxon>Metallosphaera</taxon>
    </lineage>
</organism>
<dbReference type="OrthoDB" id="34414at2157"/>